<dbReference type="EMBL" id="BAABCP010000002">
    <property type="protein sequence ID" value="GAA3947870.1"/>
    <property type="molecule type" value="Genomic_DNA"/>
</dbReference>
<comment type="caution">
    <text evidence="1">The sequence shown here is derived from an EMBL/GenBank/DDBJ whole genome shotgun (WGS) entry which is preliminary data.</text>
</comment>
<sequence>MAAGDPIVAYDDLELFLCSWYRSRILTRPEPVCTGVQVDRVEFEPLPEKLIVIRDDGGPETSVLTGERSVGVSVLAGTRENPYPAKELARIAYALRSQIPSTDPGNPVSAVLDSTAPVMVPEAQERARVYFTLTLAVAGRPL</sequence>
<evidence type="ECO:0000313" key="1">
    <source>
        <dbReference type="EMBL" id="GAA3947870.1"/>
    </source>
</evidence>
<name>A0ABP7NIE8_9MICO</name>
<accession>A0ABP7NIE8</accession>
<dbReference type="RefSeq" id="WP_344820236.1">
    <property type="nucleotide sequence ID" value="NZ_BAABCP010000002.1"/>
</dbReference>
<proteinExistence type="predicted"/>
<reference evidence="2" key="1">
    <citation type="journal article" date="2019" name="Int. J. Syst. Evol. Microbiol.">
        <title>The Global Catalogue of Microorganisms (GCM) 10K type strain sequencing project: providing services to taxonomists for standard genome sequencing and annotation.</title>
        <authorList>
            <consortium name="The Broad Institute Genomics Platform"/>
            <consortium name="The Broad Institute Genome Sequencing Center for Infectious Disease"/>
            <person name="Wu L."/>
            <person name="Ma J."/>
        </authorList>
    </citation>
    <scope>NUCLEOTIDE SEQUENCE [LARGE SCALE GENOMIC DNA]</scope>
    <source>
        <strain evidence="2">JCM 17024</strain>
    </source>
</reference>
<dbReference type="Proteomes" id="UP001501591">
    <property type="component" value="Unassembled WGS sequence"/>
</dbReference>
<keyword evidence="2" id="KW-1185">Reference proteome</keyword>
<gene>
    <name evidence="1" type="ORF">GCM10022383_27070</name>
</gene>
<protein>
    <recommendedName>
        <fullName evidence="3">Tail terminator</fullName>
    </recommendedName>
</protein>
<organism evidence="1 2">
    <name type="scientific">Microbacterium soli</name>
    <dbReference type="NCBI Taxonomy" id="446075"/>
    <lineage>
        <taxon>Bacteria</taxon>
        <taxon>Bacillati</taxon>
        <taxon>Actinomycetota</taxon>
        <taxon>Actinomycetes</taxon>
        <taxon>Micrococcales</taxon>
        <taxon>Microbacteriaceae</taxon>
        <taxon>Microbacterium</taxon>
    </lineage>
</organism>
<evidence type="ECO:0000313" key="2">
    <source>
        <dbReference type="Proteomes" id="UP001501591"/>
    </source>
</evidence>
<evidence type="ECO:0008006" key="3">
    <source>
        <dbReference type="Google" id="ProtNLM"/>
    </source>
</evidence>